<dbReference type="RefSeq" id="WP_194019592.1">
    <property type="nucleotide sequence ID" value="NZ_JADEVV010000019.1"/>
</dbReference>
<organism evidence="2 3">
    <name type="scientific">Synechocystis salina LEGE 00031</name>
    <dbReference type="NCBI Taxonomy" id="1828736"/>
    <lineage>
        <taxon>Bacteria</taxon>
        <taxon>Bacillati</taxon>
        <taxon>Cyanobacteriota</taxon>
        <taxon>Cyanophyceae</taxon>
        <taxon>Synechococcales</taxon>
        <taxon>Merismopediaceae</taxon>
        <taxon>Synechocystis</taxon>
    </lineage>
</organism>
<sequence>MKIIAVTGYKGGVGKTITSIHIARYLADKGKVLLIDSDPNRSVEKWAARGENEPPFKVKNEKSAPAHIAGNDFLVLDTPARPDSNELKEISQEAHLTILPCVPDAISLDPMLQMFQDLYPGAIYRVLITIAPPYPSKSADELRSVLAENQIEVFKGFIRRSASVVKAIDMGVTTAEMRGRDHYPWQDYKTIGKEIMEVINGKAQ</sequence>
<evidence type="ECO:0000259" key="1">
    <source>
        <dbReference type="Pfam" id="PF01656"/>
    </source>
</evidence>
<accession>A0ABR9VR80</accession>
<dbReference type="InterPro" id="IPR002586">
    <property type="entry name" value="CobQ/CobB/MinD/ParA_Nub-bd_dom"/>
</dbReference>
<dbReference type="SUPFAM" id="SSF52540">
    <property type="entry name" value="P-loop containing nucleoside triphosphate hydrolases"/>
    <property type="match status" value="1"/>
</dbReference>
<proteinExistence type="predicted"/>
<name>A0ABR9VR80_9SYNC</name>
<dbReference type="Proteomes" id="UP000658720">
    <property type="component" value="Unassembled WGS sequence"/>
</dbReference>
<dbReference type="Pfam" id="PF01656">
    <property type="entry name" value="CbiA"/>
    <property type="match status" value="1"/>
</dbReference>
<evidence type="ECO:0000313" key="2">
    <source>
        <dbReference type="EMBL" id="MBE9253854.1"/>
    </source>
</evidence>
<reference evidence="2 3" key="1">
    <citation type="submission" date="2020-10" db="EMBL/GenBank/DDBJ databases">
        <authorList>
            <person name="Castelo-Branco R."/>
            <person name="Eusebio N."/>
            <person name="Adriana R."/>
            <person name="Vieira A."/>
            <person name="Brugerolle De Fraissinette N."/>
            <person name="Rezende De Castro R."/>
            <person name="Schneider M.P."/>
            <person name="Vasconcelos V."/>
            <person name="Leao P.N."/>
        </authorList>
    </citation>
    <scope>NUCLEOTIDE SEQUENCE [LARGE SCALE GENOMIC DNA]</scope>
    <source>
        <strain evidence="2 3">LEGE 00031</strain>
    </source>
</reference>
<dbReference type="CDD" id="cd02042">
    <property type="entry name" value="ParAB_family"/>
    <property type="match status" value="1"/>
</dbReference>
<dbReference type="PANTHER" id="PTHR13696:SF96">
    <property type="entry name" value="COBQ_COBB_MIND_PARA NUCLEOTIDE BINDING DOMAIN-CONTAINING PROTEIN"/>
    <property type="match status" value="1"/>
</dbReference>
<dbReference type="InterPro" id="IPR027417">
    <property type="entry name" value="P-loop_NTPase"/>
</dbReference>
<evidence type="ECO:0000313" key="3">
    <source>
        <dbReference type="Proteomes" id="UP000658720"/>
    </source>
</evidence>
<dbReference type="PANTHER" id="PTHR13696">
    <property type="entry name" value="P-LOOP CONTAINING NUCLEOSIDE TRIPHOSPHATE HYDROLASE"/>
    <property type="match status" value="1"/>
</dbReference>
<dbReference type="EMBL" id="JADEVV010000019">
    <property type="protein sequence ID" value="MBE9253854.1"/>
    <property type="molecule type" value="Genomic_DNA"/>
</dbReference>
<keyword evidence="3" id="KW-1185">Reference proteome</keyword>
<gene>
    <name evidence="2" type="ORF">IQ217_08355</name>
</gene>
<feature type="domain" description="CobQ/CobB/MinD/ParA nucleotide binding" evidence="1">
    <location>
        <begin position="4"/>
        <end position="171"/>
    </location>
</feature>
<dbReference type="InterPro" id="IPR050678">
    <property type="entry name" value="DNA_Partitioning_ATPase"/>
</dbReference>
<comment type="caution">
    <text evidence="2">The sequence shown here is derived from an EMBL/GenBank/DDBJ whole genome shotgun (WGS) entry which is preliminary data.</text>
</comment>
<protein>
    <submittedName>
        <fullName evidence="2">ParA family protein</fullName>
    </submittedName>
</protein>
<dbReference type="Gene3D" id="3.40.50.300">
    <property type="entry name" value="P-loop containing nucleotide triphosphate hydrolases"/>
    <property type="match status" value="1"/>
</dbReference>